<keyword evidence="1" id="KW-0285">Flavoprotein</keyword>
<accession>A0A9D1SA87</accession>
<feature type="domain" description="NADPH-dependent FMN reductase-like" evidence="3">
    <location>
        <begin position="4"/>
        <end position="127"/>
    </location>
</feature>
<dbReference type="PANTHER" id="PTHR43278">
    <property type="entry name" value="NAD(P)H-DEPENDENT FMN-CONTAINING OXIDOREDUCTASE YWQN-RELATED"/>
    <property type="match status" value="1"/>
</dbReference>
<dbReference type="InterPro" id="IPR029039">
    <property type="entry name" value="Flavoprotein-like_sf"/>
</dbReference>
<organism evidence="4 5">
    <name type="scientific">Candidatus Merdicola faecigallinarum</name>
    <dbReference type="NCBI Taxonomy" id="2840862"/>
    <lineage>
        <taxon>Bacteria</taxon>
        <taxon>Bacillati</taxon>
        <taxon>Bacillota</taxon>
        <taxon>Clostridia</taxon>
        <taxon>Candidatus Merdicola</taxon>
    </lineage>
</organism>
<sequence length="180" mass="20505">MNKKILIISSSYRKNGNSETLAKEFEKGAIEAGNESEMVYLRDYEIKFCKGCLACQKTRKCPIKDDMQELIEKVKNTEVLVFVTPIYYYCMSGQLKTFLDRLNPLYGQDNKFKEIYLIASAADDSEEAMEIAEKEVQGWIDCFEGVSLKKVLCGIGCNEVGEVNKKEELLNKAYNMGKDI</sequence>
<evidence type="ECO:0000256" key="1">
    <source>
        <dbReference type="ARBA" id="ARBA00022630"/>
    </source>
</evidence>
<evidence type="ECO:0000313" key="4">
    <source>
        <dbReference type="EMBL" id="HIU52282.1"/>
    </source>
</evidence>
<reference evidence="4" key="2">
    <citation type="journal article" date="2021" name="PeerJ">
        <title>Extensive microbial diversity within the chicken gut microbiome revealed by metagenomics and culture.</title>
        <authorList>
            <person name="Gilroy R."/>
            <person name="Ravi A."/>
            <person name="Getino M."/>
            <person name="Pursley I."/>
            <person name="Horton D.L."/>
            <person name="Alikhan N.F."/>
            <person name="Baker D."/>
            <person name="Gharbi K."/>
            <person name="Hall N."/>
            <person name="Watson M."/>
            <person name="Adriaenssens E.M."/>
            <person name="Foster-Nyarko E."/>
            <person name="Jarju S."/>
            <person name="Secka A."/>
            <person name="Antonio M."/>
            <person name="Oren A."/>
            <person name="Chaudhuri R.R."/>
            <person name="La Ragione R."/>
            <person name="Hildebrand F."/>
            <person name="Pallen M.J."/>
        </authorList>
    </citation>
    <scope>NUCLEOTIDE SEQUENCE</scope>
    <source>
        <strain evidence="4">CHK195-15760</strain>
    </source>
</reference>
<dbReference type="GO" id="GO:0016491">
    <property type="term" value="F:oxidoreductase activity"/>
    <property type="evidence" value="ECO:0007669"/>
    <property type="project" value="InterPro"/>
</dbReference>
<dbReference type="InterPro" id="IPR005025">
    <property type="entry name" value="FMN_Rdtase-like_dom"/>
</dbReference>
<comment type="caution">
    <text evidence="4">The sequence shown here is derived from an EMBL/GenBank/DDBJ whole genome shotgun (WGS) entry which is preliminary data.</text>
</comment>
<dbReference type="Pfam" id="PF03358">
    <property type="entry name" value="FMN_red"/>
    <property type="match status" value="1"/>
</dbReference>
<dbReference type="AlphaFoldDB" id="A0A9D1SA87"/>
<gene>
    <name evidence="4" type="ORF">IAB70_06710</name>
</gene>
<keyword evidence="2" id="KW-0288">FMN</keyword>
<protein>
    <submittedName>
        <fullName evidence="4">Flavodoxin family protein</fullName>
    </submittedName>
</protein>
<dbReference type="Gene3D" id="3.40.50.360">
    <property type="match status" value="1"/>
</dbReference>
<evidence type="ECO:0000259" key="3">
    <source>
        <dbReference type="Pfam" id="PF03358"/>
    </source>
</evidence>
<dbReference type="InterPro" id="IPR051796">
    <property type="entry name" value="ISF_SsuE-like"/>
</dbReference>
<evidence type="ECO:0000256" key="2">
    <source>
        <dbReference type="ARBA" id="ARBA00022643"/>
    </source>
</evidence>
<evidence type="ECO:0000313" key="5">
    <source>
        <dbReference type="Proteomes" id="UP000824093"/>
    </source>
</evidence>
<name>A0A9D1SA87_9FIRM</name>
<dbReference type="Proteomes" id="UP000824093">
    <property type="component" value="Unassembled WGS sequence"/>
</dbReference>
<dbReference type="SUPFAM" id="SSF52218">
    <property type="entry name" value="Flavoproteins"/>
    <property type="match status" value="1"/>
</dbReference>
<reference evidence="4" key="1">
    <citation type="submission" date="2020-10" db="EMBL/GenBank/DDBJ databases">
        <authorList>
            <person name="Gilroy R."/>
        </authorList>
    </citation>
    <scope>NUCLEOTIDE SEQUENCE</scope>
    <source>
        <strain evidence="4">CHK195-15760</strain>
    </source>
</reference>
<dbReference type="PANTHER" id="PTHR43278:SF2">
    <property type="entry name" value="IRON-SULFUR FLAVOPROTEIN"/>
    <property type="match status" value="1"/>
</dbReference>
<dbReference type="EMBL" id="DVNH01000049">
    <property type="protein sequence ID" value="HIU52282.1"/>
    <property type="molecule type" value="Genomic_DNA"/>
</dbReference>
<proteinExistence type="predicted"/>